<sequence length="107" mass="12730">METPSLHYLKELSCGNKLFEKKILKLLIEELPMEYNTYQQAIDSNNYFWASETVHRIKHKIAFFQMQNALNVTEKHELALRSGKLNFQEEFQDIVAKILKFLPERPE</sequence>
<dbReference type="Gene3D" id="1.20.120.160">
    <property type="entry name" value="HPT domain"/>
    <property type="match status" value="1"/>
</dbReference>
<dbReference type="Proteomes" id="UP000185221">
    <property type="component" value="Unassembled WGS sequence"/>
</dbReference>
<accession>A0A1N6EA98</accession>
<dbReference type="AlphaFoldDB" id="A0A1N6EA98"/>
<evidence type="ECO:0000256" key="1">
    <source>
        <dbReference type="PROSITE-ProRule" id="PRU00110"/>
    </source>
</evidence>
<keyword evidence="1" id="KW-0597">Phosphoprotein</keyword>
<organism evidence="3 4">
    <name type="scientific">Algoriphagus halophilus</name>
    <dbReference type="NCBI Taxonomy" id="226505"/>
    <lineage>
        <taxon>Bacteria</taxon>
        <taxon>Pseudomonadati</taxon>
        <taxon>Bacteroidota</taxon>
        <taxon>Cytophagia</taxon>
        <taxon>Cytophagales</taxon>
        <taxon>Cyclobacteriaceae</taxon>
        <taxon>Algoriphagus</taxon>
    </lineage>
</organism>
<feature type="domain" description="HPt" evidence="2">
    <location>
        <begin position="16"/>
        <end position="107"/>
    </location>
</feature>
<dbReference type="OrthoDB" id="1441381at2"/>
<dbReference type="InterPro" id="IPR036641">
    <property type="entry name" value="HPT_dom_sf"/>
</dbReference>
<feature type="modified residue" description="Phosphohistidine" evidence="1">
    <location>
        <position position="55"/>
    </location>
</feature>
<dbReference type="InterPro" id="IPR008207">
    <property type="entry name" value="Sig_transdc_His_kin_Hpt_dom"/>
</dbReference>
<dbReference type="EMBL" id="FSRC01000001">
    <property type="protein sequence ID" value="SIN79881.1"/>
    <property type="molecule type" value="Genomic_DNA"/>
</dbReference>
<evidence type="ECO:0000313" key="4">
    <source>
        <dbReference type="Proteomes" id="UP000185221"/>
    </source>
</evidence>
<dbReference type="GO" id="GO:0004672">
    <property type="term" value="F:protein kinase activity"/>
    <property type="evidence" value="ECO:0007669"/>
    <property type="project" value="UniProtKB-ARBA"/>
</dbReference>
<proteinExistence type="predicted"/>
<dbReference type="SUPFAM" id="SSF47226">
    <property type="entry name" value="Histidine-containing phosphotransfer domain, HPT domain"/>
    <property type="match status" value="1"/>
</dbReference>
<dbReference type="PROSITE" id="PS50894">
    <property type="entry name" value="HPT"/>
    <property type="match status" value="1"/>
</dbReference>
<keyword evidence="4" id="KW-1185">Reference proteome</keyword>
<dbReference type="GO" id="GO:0000160">
    <property type="term" value="P:phosphorelay signal transduction system"/>
    <property type="evidence" value="ECO:0007669"/>
    <property type="project" value="InterPro"/>
</dbReference>
<evidence type="ECO:0000313" key="3">
    <source>
        <dbReference type="EMBL" id="SIN79881.1"/>
    </source>
</evidence>
<gene>
    <name evidence="3" type="ORF">SAMN05444394_1889</name>
</gene>
<evidence type="ECO:0000259" key="2">
    <source>
        <dbReference type="PROSITE" id="PS50894"/>
    </source>
</evidence>
<dbReference type="STRING" id="226505.SAMN05444394_1889"/>
<name>A0A1N6EA98_9BACT</name>
<reference evidence="4" key="1">
    <citation type="submission" date="2016-11" db="EMBL/GenBank/DDBJ databases">
        <authorList>
            <person name="Varghese N."/>
            <person name="Submissions S."/>
        </authorList>
    </citation>
    <scope>NUCLEOTIDE SEQUENCE [LARGE SCALE GENOMIC DNA]</scope>
    <source>
        <strain evidence="4">DSM 15292</strain>
    </source>
</reference>
<protein>
    <recommendedName>
        <fullName evidence="2">HPt domain-containing protein</fullName>
    </recommendedName>
</protein>
<dbReference type="RefSeq" id="WP_143185900.1">
    <property type="nucleotide sequence ID" value="NZ_FSRC01000001.1"/>
</dbReference>